<feature type="region of interest" description="Disordered" evidence="1">
    <location>
        <begin position="1"/>
        <end position="75"/>
    </location>
</feature>
<dbReference type="AlphaFoldDB" id="A0A8W8MIP9"/>
<sequence length="105" mass="11845">MEEEISSGSSSPVRRPGLRQIAERLESDTSSTSSPVRRGRGRGRGRGRPRGSGGRRADTQERRRHRGDEAADALSERERILETRIEGMTDEERRDLLLKAVCLWS</sequence>
<name>A0A8W8MIP9_MAGGI</name>
<evidence type="ECO:0000256" key="1">
    <source>
        <dbReference type="SAM" id="MobiDB-lite"/>
    </source>
</evidence>
<proteinExistence type="predicted"/>
<dbReference type="EnsemblMetazoa" id="G33069.1">
    <property type="protein sequence ID" value="G33069.1:cds"/>
    <property type="gene ID" value="G33069"/>
</dbReference>
<protein>
    <submittedName>
        <fullName evidence="2">Uncharacterized protein</fullName>
    </submittedName>
</protein>
<accession>A0A8W8MIP9</accession>
<dbReference type="Proteomes" id="UP000005408">
    <property type="component" value="Unassembled WGS sequence"/>
</dbReference>
<evidence type="ECO:0000313" key="3">
    <source>
        <dbReference type="Proteomes" id="UP000005408"/>
    </source>
</evidence>
<feature type="compositionally biased region" description="Basic residues" evidence="1">
    <location>
        <begin position="37"/>
        <end position="49"/>
    </location>
</feature>
<evidence type="ECO:0000313" key="2">
    <source>
        <dbReference type="EnsemblMetazoa" id="G33069.1:cds"/>
    </source>
</evidence>
<feature type="compositionally biased region" description="Basic and acidic residues" evidence="1">
    <location>
        <begin position="55"/>
        <end position="75"/>
    </location>
</feature>
<keyword evidence="3" id="KW-1185">Reference proteome</keyword>
<organism evidence="2 3">
    <name type="scientific">Magallana gigas</name>
    <name type="common">Pacific oyster</name>
    <name type="synonym">Crassostrea gigas</name>
    <dbReference type="NCBI Taxonomy" id="29159"/>
    <lineage>
        <taxon>Eukaryota</taxon>
        <taxon>Metazoa</taxon>
        <taxon>Spiralia</taxon>
        <taxon>Lophotrochozoa</taxon>
        <taxon>Mollusca</taxon>
        <taxon>Bivalvia</taxon>
        <taxon>Autobranchia</taxon>
        <taxon>Pteriomorphia</taxon>
        <taxon>Ostreida</taxon>
        <taxon>Ostreoidea</taxon>
        <taxon>Ostreidae</taxon>
        <taxon>Magallana</taxon>
    </lineage>
</organism>
<feature type="compositionally biased region" description="Low complexity" evidence="1">
    <location>
        <begin position="1"/>
        <end position="11"/>
    </location>
</feature>
<reference evidence="2" key="1">
    <citation type="submission" date="2022-08" db="UniProtKB">
        <authorList>
            <consortium name="EnsemblMetazoa"/>
        </authorList>
    </citation>
    <scope>IDENTIFICATION</scope>
    <source>
        <strain evidence="2">05x7-T-G4-1.051#20</strain>
    </source>
</reference>